<comment type="catalytic activity">
    <reaction evidence="6 7 8">
        <text>orotidine 5'-phosphate + H(+) = UMP + CO2</text>
        <dbReference type="Rhea" id="RHEA:11596"/>
        <dbReference type="ChEBI" id="CHEBI:15378"/>
        <dbReference type="ChEBI" id="CHEBI:16526"/>
        <dbReference type="ChEBI" id="CHEBI:57538"/>
        <dbReference type="ChEBI" id="CHEBI:57865"/>
        <dbReference type="EC" id="4.1.1.23"/>
    </reaction>
</comment>
<dbReference type="Pfam" id="PF00215">
    <property type="entry name" value="OMPdecase"/>
    <property type="match status" value="1"/>
</dbReference>
<keyword evidence="5 7" id="KW-0456">Lyase</keyword>
<comment type="pathway">
    <text evidence="2 7 8">Pyrimidine metabolism; UMP biosynthesis via de novo pathway; UMP from orotate: step 2/2.</text>
</comment>
<dbReference type="InterPro" id="IPR011060">
    <property type="entry name" value="RibuloseP-bd_barrel"/>
</dbReference>
<dbReference type="CDD" id="cd04725">
    <property type="entry name" value="OMP_decarboxylase_like"/>
    <property type="match status" value="1"/>
</dbReference>
<dbReference type="Proteomes" id="UP001165069">
    <property type="component" value="Unassembled WGS sequence"/>
</dbReference>
<evidence type="ECO:0000313" key="11">
    <source>
        <dbReference type="Proteomes" id="UP001165069"/>
    </source>
</evidence>
<feature type="binding site" evidence="7">
    <location>
        <position position="230"/>
    </location>
    <ligand>
        <name>substrate</name>
    </ligand>
</feature>
<dbReference type="Gene3D" id="3.20.20.70">
    <property type="entry name" value="Aldolase class I"/>
    <property type="match status" value="1"/>
</dbReference>
<comment type="caution">
    <text evidence="10">The sequence shown here is derived from an EMBL/GenBank/DDBJ whole genome shotgun (WGS) entry which is preliminary data.</text>
</comment>
<evidence type="ECO:0000256" key="4">
    <source>
        <dbReference type="ARBA" id="ARBA00022975"/>
    </source>
</evidence>
<dbReference type="SUPFAM" id="SSF51366">
    <property type="entry name" value="Ribulose-phoshate binding barrel"/>
    <property type="match status" value="1"/>
</dbReference>
<dbReference type="InterPro" id="IPR001754">
    <property type="entry name" value="OMPdeCOase_dom"/>
</dbReference>
<sequence length="250" mass="26299">MILRIIRESPLSASTLTLTPRERLVVALDVPTAKEAMAMADRLSGRVGMLKVGLELFCAEGPAFVKALQERVPVFLDLKLHDIPTTVRRAMEAVLKLDPRLINVHAQGGPAMLEAAAEATRAHKAAGGRTELLAVTVLTSLDREALAALGHAAKPEDLALAYAKLAQQAGCSGVVCSAWEASAIREACGEAFYRLTPGIRPSGAATQDQARVMTPAQALKQGSTWLVVGRPITHAADPAAAAEAIVAEMA</sequence>
<dbReference type="SMART" id="SM00934">
    <property type="entry name" value="OMPdecase"/>
    <property type="match status" value="1"/>
</dbReference>
<dbReference type="InterPro" id="IPR014732">
    <property type="entry name" value="OMPdecase"/>
</dbReference>
<feature type="domain" description="Orotidine 5'-phosphate decarboxylase" evidence="9">
    <location>
        <begin position="23"/>
        <end position="245"/>
    </location>
</feature>
<feature type="binding site" evidence="7">
    <location>
        <position position="209"/>
    </location>
    <ligand>
        <name>substrate</name>
    </ligand>
</feature>
<evidence type="ECO:0000259" key="9">
    <source>
        <dbReference type="SMART" id="SM00934"/>
    </source>
</evidence>
<feature type="active site" description="Proton donor" evidence="7">
    <location>
        <position position="79"/>
    </location>
</feature>
<keyword evidence="11" id="KW-1185">Reference proteome</keyword>
<evidence type="ECO:0000256" key="8">
    <source>
        <dbReference type="RuleBase" id="RU000512"/>
    </source>
</evidence>
<dbReference type="PANTHER" id="PTHR32119">
    <property type="entry name" value="OROTIDINE 5'-PHOSPHATE DECARBOXYLASE"/>
    <property type="match status" value="1"/>
</dbReference>
<keyword evidence="3 7" id="KW-0210">Decarboxylase</keyword>
<protein>
    <recommendedName>
        <fullName evidence="7">Orotidine 5'-phosphate decarboxylase</fullName>
        <ecNumber evidence="7">4.1.1.23</ecNumber>
    </recommendedName>
    <alternativeName>
        <fullName evidence="7">OMP decarboxylase</fullName>
        <shortName evidence="7">OMPDCase</shortName>
        <shortName evidence="7">OMPdecase</shortName>
    </alternativeName>
</protein>
<evidence type="ECO:0000256" key="5">
    <source>
        <dbReference type="ARBA" id="ARBA00023239"/>
    </source>
</evidence>
<dbReference type="HAMAP" id="MF_01200_B">
    <property type="entry name" value="OMPdecase_type1_B"/>
    <property type="match status" value="1"/>
</dbReference>
<comment type="subunit">
    <text evidence="7">Homodimer.</text>
</comment>
<evidence type="ECO:0000256" key="7">
    <source>
        <dbReference type="HAMAP-Rule" id="MF_01200"/>
    </source>
</evidence>
<gene>
    <name evidence="7 10" type="primary">pyrF</name>
    <name evidence="10" type="ORF">GETHLI_26130</name>
</gene>
<organism evidence="10 11">
    <name type="scientific">Geothrix limicola</name>
    <dbReference type="NCBI Taxonomy" id="2927978"/>
    <lineage>
        <taxon>Bacteria</taxon>
        <taxon>Pseudomonadati</taxon>
        <taxon>Acidobacteriota</taxon>
        <taxon>Holophagae</taxon>
        <taxon>Holophagales</taxon>
        <taxon>Holophagaceae</taxon>
        <taxon>Geothrix</taxon>
    </lineage>
</organism>
<dbReference type="EC" id="4.1.1.23" evidence="7"/>
<evidence type="ECO:0000313" key="10">
    <source>
        <dbReference type="EMBL" id="GLH74111.1"/>
    </source>
</evidence>
<dbReference type="NCBIfam" id="NF001273">
    <property type="entry name" value="PRK00230.1"/>
    <property type="match status" value="1"/>
</dbReference>
<name>A0ABQ5QIF4_9BACT</name>
<accession>A0ABQ5QIF4</accession>
<dbReference type="InterPro" id="IPR018089">
    <property type="entry name" value="OMPdecase_AS"/>
</dbReference>
<evidence type="ECO:0000256" key="3">
    <source>
        <dbReference type="ARBA" id="ARBA00022793"/>
    </source>
</evidence>
<feature type="binding site" evidence="7">
    <location>
        <position position="139"/>
    </location>
    <ligand>
        <name>substrate</name>
    </ligand>
</feature>
<dbReference type="InterPro" id="IPR047596">
    <property type="entry name" value="OMPdecase_bac"/>
</dbReference>
<reference evidence="10 11" key="1">
    <citation type="journal article" date="2023" name="Antonie Van Leeuwenhoek">
        <title>Mesoterricola silvestris gen. nov., sp. nov., Mesoterricola sediminis sp. nov., Geothrix oryzae sp. nov., Geothrix edaphica sp. nov., Geothrix rubra sp. nov., and Geothrix limicola sp. nov., six novel members of Acidobacteriota isolated from soils.</title>
        <authorList>
            <person name="Itoh H."/>
            <person name="Sugisawa Y."/>
            <person name="Mise K."/>
            <person name="Xu Z."/>
            <person name="Kuniyasu M."/>
            <person name="Ushijima N."/>
            <person name="Kawano K."/>
            <person name="Kobayashi E."/>
            <person name="Shiratori Y."/>
            <person name="Masuda Y."/>
            <person name="Senoo K."/>
        </authorList>
    </citation>
    <scope>NUCLEOTIDE SEQUENCE [LARGE SCALE GENOMIC DNA]</scope>
    <source>
        <strain evidence="10 11">Red804</strain>
    </source>
</reference>
<dbReference type="NCBIfam" id="TIGR01740">
    <property type="entry name" value="pyrF"/>
    <property type="match status" value="1"/>
</dbReference>
<dbReference type="EMBL" id="BSDE01000005">
    <property type="protein sequence ID" value="GLH74111.1"/>
    <property type="molecule type" value="Genomic_DNA"/>
</dbReference>
<feature type="binding site" evidence="7">
    <location>
        <position position="51"/>
    </location>
    <ligand>
        <name>substrate</name>
    </ligand>
</feature>
<keyword evidence="4 7" id="KW-0665">Pyrimidine biosynthesis</keyword>
<evidence type="ECO:0000256" key="1">
    <source>
        <dbReference type="ARBA" id="ARBA00002356"/>
    </source>
</evidence>
<evidence type="ECO:0000256" key="2">
    <source>
        <dbReference type="ARBA" id="ARBA00004861"/>
    </source>
</evidence>
<evidence type="ECO:0000256" key="6">
    <source>
        <dbReference type="ARBA" id="ARBA00049157"/>
    </source>
</evidence>
<dbReference type="PANTHER" id="PTHR32119:SF2">
    <property type="entry name" value="OROTIDINE 5'-PHOSPHATE DECARBOXYLASE"/>
    <property type="match status" value="1"/>
</dbReference>
<feature type="binding site" evidence="7">
    <location>
        <position position="200"/>
    </location>
    <ligand>
        <name>substrate</name>
    </ligand>
</feature>
<proteinExistence type="inferred from homology"/>
<feature type="binding site" evidence="7">
    <location>
        <begin position="77"/>
        <end position="86"/>
    </location>
    <ligand>
        <name>substrate</name>
    </ligand>
</feature>
<comment type="function">
    <text evidence="1 7">Catalyzes the decarboxylation of orotidine 5'-monophosphate (OMP) to uridine 5'-monophosphate (UMP).</text>
</comment>
<dbReference type="InterPro" id="IPR013785">
    <property type="entry name" value="Aldolase_TIM"/>
</dbReference>
<comment type="similarity">
    <text evidence="7">Belongs to the OMP decarboxylase family. Type 1 subfamily.</text>
</comment>
<feature type="binding site" evidence="7">
    <location>
        <position position="29"/>
    </location>
    <ligand>
        <name>substrate</name>
    </ligand>
</feature>
<dbReference type="PROSITE" id="PS00156">
    <property type="entry name" value="OMPDECASE"/>
    <property type="match status" value="1"/>
</dbReference>
<feature type="binding site" evidence="7">
    <location>
        <position position="229"/>
    </location>
    <ligand>
        <name>substrate</name>
    </ligand>
</feature>